<dbReference type="AlphaFoldDB" id="A0A2P7QUT6"/>
<keyword evidence="2" id="KW-1185">Reference proteome</keyword>
<sequence length="387" mass="41424">MPVGGFLCWQIGKTAAVAELTRTNPLAAARLTGDEPEVKIANSLLEFRVRGGRVSPANRNAALAALADYPIAEEPFLLAAVDAIANGQGARGERLLIEARRRNPRSRLTRLLLLDRFMRSGRTADATLEISALNSLVPRAGEVLVPELARMAADPQQQQTVKTVLMRDPKLLGLVLARLAANGADPDVILSLAGEGGRAGTVAQGDWQNVLIAERVKRGDVMRAYRLWQAFGGAAPSASNAVYDGAFQGRRGYPPFNWTLTSSAAGVAERSPAGGLEVTYYGRMNTDLASQLLLLQPGKYQLRFKAEGDVSGDASKLIWSVRCNDTKAILLELQIPKINATPRVISGNFDVPSGCVSQWLGLAGSSAEFPSEQNVVIRDVQVTRAGA</sequence>
<proteinExistence type="predicted"/>
<evidence type="ECO:0000313" key="1">
    <source>
        <dbReference type="EMBL" id="PSJ41736.1"/>
    </source>
</evidence>
<comment type="caution">
    <text evidence="1">The sequence shown here is derived from an EMBL/GenBank/DDBJ whole genome shotgun (WGS) entry which is preliminary data.</text>
</comment>
<reference evidence="1 2" key="1">
    <citation type="submission" date="2018-03" db="EMBL/GenBank/DDBJ databases">
        <title>The draft genome of Sphingosinicella sp. GL-C-18.</title>
        <authorList>
            <person name="Liu L."/>
            <person name="Li L."/>
            <person name="Liang L."/>
            <person name="Zhang X."/>
            <person name="Wang T."/>
        </authorList>
    </citation>
    <scope>NUCLEOTIDE SEQUENCE [LARGE SCALE GENOMIC DNA]</scope>
    <source>
        <strain evidence="1 2">GL-C-18</strain>
    </source>
</reference>
<evidence type="ECO:0000313" key="2">
    <source>
        <dbReference type="Proteomes" id="UP000241167"/>
    </source>
</evidence>
<accession>A0A2P7QUT6</accession>
<protein>
    <submittedName>
        <fullName evidence="1">Uncharacterized protein</fullName>
    </submittedName>
</protein>
<dbReference type="Proteomes" id="UP000241167">
    <property type="component" value="Unassembled WGS sequence"/>
</dbReference>
<name>A0A2P7QUT6_9SPHN</name>
<dbReference type="EMBL" id="PXYI01000002">
    <property type="protein sequence ID" value="PSJ41736.1"/>
    <property type="molecule type" value="Genomic_DNA"/>
</dbReference>
<organism evidence="1 2">
    <name type="scientific">Allosphingosinicella deserti</name>
    <dbReference type="NCBI Taxonomy" id="2116704"/>
    <lineage>
        <taxon>Bacteria</taxon>
        <taxon>Pseudomonadati</taxon>
        <taxon>Pseudomonadota</taxon>
        <taxon>Alphaproteobacteria</taxon>
        <taxon>Sphingomonadales</taxon>
        <taxon>Sphingomonadaceae</taxon>
        <taxon>Allosphingosinicella</taxon>
    </lineage>
</organism>
<gene>
    <name evidence="1" type="ORF">C7I55_05480</name>
</gene>